<sequence>MDVNQHGVVVGMVVVAVDMEVVGEVVVIDVVEAVVVLVTVVVADEVGVVGVKAVVVLVTVVVADVVVYFSSVGITFFYVYRPSLKCKGFTVMLKLN</sequence>
<reference evidence="2" key="1">
    <citation type="journal article" date="2019" name="bioRxiv">
        <title>The Genome of the Zebra Mussel, Dreissena polymorpha: A Resource for Invasive Species Research.</title>
        <authorList>
            <person name="McCartney M.A."/>
            <person name="Auch B."/>
            <person name="Kono T."/>
            <person name="Mallez S."/>
            <person name="Zhang Y."/>
            <person name="Obille A."/>
            <person name="Becker A."/>
            <person name="Abrahante J.E."/>
            <person name="Garbe J."/>
            <person name="Badalamenti J.P."/>
            <person name="Herman A."/>
            <person name="Mangelson H."/>
            <person name="Liachko I."/>
            <person name="Sullivan S."/>
            <person name="Sone E.D."/>
            <person name="Koren S."/>
            <person name="Silverstein K.A.T."/>
            <person name="Beckman K.B."/>
            <person name="Gohl D.M."/>
        </authorList>
    </citation>
    <scope>NUCLEOTIDE SEQUENCE</scope>
    <source>
        <strain evidence="2">Duluth1</strain>
        <tissue evidence="2">Whole animal</tissue>
    </source>
</reference>
<dbReference type="Proteomes" id="UP000828390">
    <property type="component" value="Unassembled WGS sequence"/>
</dbReference>
<dbReference type="EMBL" id="JAIWYP010000001">
    <property type="protein sequence ID" value="KAH3888374.1"/>
    <property type="molecule type" value="Genomic_DNA"/>
</dbReference>
<reference evidence="2" key="2">
    <citation type="submission" date="2020-11" db="EMBL/GenBank/DDBJ databases">
        <authorList>
            <person name="McCartney M.A."/>
            <person name="Auch B."/>
            <person name="Kono T."/>
            <person name="Mallez S."/>
            <person name="Becker A."/>
            <person name="Gohl D.M."/>
            <person name="Silverstein K.A.T."/>
            <person name="Koren S."/>
            <person name="Bechman K.B."/>
            <person name="Herman A."/>
            <person name="Abrahante J.E."/>
            <person name="Garbe J."/>
        </authorList>
    </citation>
    <scope>NUCLEOTIDE SEQUENCE</scope>
    <source>
        <strain evidence="2">Duluth1</strain>
        <tissue evidence="2">Whole animal</tissue>
    </source>
</reference>
<keyword evidence="1" id="KW-1133">Transmembrane helix</keyword>
<evidence type="ECO:0000256" key="1">
    <source>
        <dbReference type="SAM" id="Phobius"/>
    </source>
</evidence>
<keyword evidence="3" id="KW-1185">Reference proteome</keyword>
<accession>A0A9D4S0W4</accession>
<feature type="transmembrane region" description="Helical" evidence="1">
    <location>
        <begin position="54"/>
        <end position="80"/>
    </location>
</feature>
<keyword evidence="1" id="KW-0812">Transmembrane</keyword>
<evidence type="ECO:0000313" key="2">
    <source>
        <dbReference type="EMBL" id="KAH3888374.1"/>
    </source>
</evidence>
<evidence type="ECO:0000313" key="3">
    <source>
        <dbReference type="Proteomes" id="UP000828390"/>
    </source>
</evidence>
<proteinExistence type="predicted"/>
<keyword evidence="1" id="KW-0472">Membrane</keyword>
<name>A0A9D4S0W4_DREPO</name>
<dbReference type="AlphaFoldDB" id="A0A9D4S0W4"/>
<protein>
    <recommendedName>
        <fullName evidence="4">Transmembrane protein</fullName>
    </recommendedName>
</protein>
<organism evidence="2 3">
    <name type="scientific">Dreissena polymorpha</name>
    <name type="common">Zebra mussel</name>
    <name type="synonym">Mytilus polymorpha</name>
    <dbReference type="NCBI Taxonomy" id="45954"/>
    <lineage>
        <taxon>Eukaryota</taxon>
        <taxon>Metazoa</taxon>
        <taxon>Spiralia</taxon>
        <taxon>Lophotrochozoa</taxon>
        <taxon>Mollusca</taxon>
        <taxon>Bivalvia</taxon>
        <taxon>Autobranchia</taxon>
        <taxon>Heteroconchia</taxon>
        <taxon>Euheterodonta</taxon>
        <taxon>Imparidentia</taxon>
        <taxon>Neoheterodontei</taxon>
        <taxon>Myida</taxon>
        <taxon>Dreissenoidea</taxon>
        <taxon>Dreissenidae</taxon>
        <taxon>Dreissena</taxon>
    </lineage>
</organism>
<gene>
    <name evidence="2" type="ORF">DPMN_012407</name>
</gene>
<feature type="transmembrane region" description="Helical" evidence="1">
    <location>
        <begin position="21"/>
        <end position="42"/>
    </location>
</feature>
<evidence type="ECO:0008006" key="4">
    <source>
        <dbReference type="Google" id="ProtNLM"/>
    </source>
</evidence>
<comment type="caution">
    <text evidence="2">The sequence shown here is derived from an EMBL/GenBank/DDBJ whole genome shotgun (WGS) entry which is preliminary data.</text>
</comment>